<evidence type="ECO:0000313" key="3">
    <source>
        <dbReference type="Proteomes" id="UP000270581"/>
    </source>
</evidence>
<sequence>MKSKSTRSGIGRVPSIFFATPTGISAPTRSGQYATTSTAWKLRRKPVSPPNPLPSCRGTTSKSICGRSTTSKSTASPHQRLASGQFFARTKPVKFVRSFRSCATLSPRSMRSTASGSRRPFSRAPRPSWHSIRPIRHRGSRRPLTLV</sequence>
<feature type="compositionally biased region" description="Polar residues" evidence="1">
    <location>
        <begin position="105"/>
        <end position="114"/>
    </location>
</feature>
<feature type="compositionally biased region" description="Polar residues" evidence="1">
    <location>
        <begin position="27"/>
        <end position="39"/>
    </location>
</feature>
<dbReference type="Proteomes" id="UP000270581">
    <property type="component" value="Unassembled WGS sequence"/>
</dbReference>
<evidence type="ECO:0000256" key="1">
    <source>
        <dbReference type="SAM" id="MobiDB-lite"/>
    </source>
</evidence>
<comment type="caution">
    <text evidence="2">The sequence shown here is derived from an EMBL/GenBank/DDBJ whole genome shotgun (WGS) entry which is preliminary data.</text>
</comment>
<feature type="region of interest" description="Disordered" evidence="1">
    <location>
        <begin position="27"/>
        <end position="80"/>
    </location>
</feature>
<dbReference type="Pfam" id="PF06382">
    <property type="entry name" value="Protamine_like"/>
    <property type="match status" value="1"/>
</dbReference>
<gene>
    <name evidence="2" type="ORF">Nmn1133_13085</name>
</gene>
<dbReference type="AlphaFoldDB" id="A0AAJ4R635"/>
<feature type="compositionally biased region" description="Low complexity" evidence="1">
    <location>
        <begin position="115"/>
        <end position="128"/>
    </location>
</feature>
<name>A0AAJ4R635_9EURY</name>
<dbReference type="EMBL" id="RJJC01000002">
    <property type="protein sequence ID" value="RNJ22573.1"/>
    <property type="molecule type" value="Genomic_DNA"/>
</dbReference>
<feature type="region of interest" description="Disordered" evidence="1">
    <location>
        <begin position="105"/>
        <end position="147"/>
    </location>
</feature>
<proteinExistence type="predicted"/>
<keyword evidence="3" id="KW-1185">Reference proteome</keyword>
<organism evidence="2 3">
    <name type="scientific">Halosegnis longus</name>
    <dbReference type="NCBI Taxonomy" id="2216012"/>
    <lineage>
        <taxon>Archaea</taxon>
        <taxon>Methanobacteriati</taxon>
        <taxon>Methanobacteriota</taxon>
        <taxon>Stenosarchaea group</taxon>
        <taxon>Halobacteria</taxon>
        <taxon>Halobacteriales</taxon>
        <taxon>Natronomonadaceae</taxon>
        <taxon>Halosegnis</taxon>
    </lineage>
</organism>
<dbReference type="InterPro" id="IPR024460">
    <property type="entry name" value="Protamine-like"/>
</dbReference>
<reference evidence="2 3" key="1">
    <citation type="submission" date="2018-11" db="EMBL/GenBank/DDBJ databases">
        <title>Genome sequences of Natronomonas sp. CBA1133.</title>
        <authorList>
            <person name="Roh S.W."/>
            <person name="Cha I.-T."/>
        </authorList>
    </citation>
    <scope>NUCLEOTIDE SEQUENCE [LARGE SCALE GENOMIC DNA]</scope>
    <source>
        <strain evidence="2 3">CBA1133</strain>
    </source>
</reference>
<protein>
    <submittedName>
        <fullName evidence="2">DUF1074 domain-containing protein</fullName>
    </submittedName>
</protein>
<accession>A0AAJ4R635</accession>
<evidence type="ECO:0000313" key="2">
    <source>
        <dbReference type="EMBL" id="RNJ22573.1"/>
    </source>
</evidence>
<feature type="compositionally biased region" description="Polar residues" evidence="1">
    <location>
        <begin position="57"/>
        <end position="77"/>
    </location>
</feature>